<dbReference type="Proteomes" id="UP000249260">
    <property type="component" value="Unassembled WGS sequence"/>
</dbReference>
<feature type="domain" description="VOC" evidence="1">
    <location>
        <begin position="29"/>
        <end position="144"/>
    </location>
</feature>
<dbReference type="AlphaFoldDB" id="A0A328U2B1"/>
<proteinExistence type="predicted"/>
<evidence type="ECO:0000313" key="2">
    <source>
        <dbReference type="EMBL" id="RAP75581.1"/>
    </source>
</evidence>
<accession>A0A328U2B1</accession>
<dbReference type="SUPFAM" id="SSF54593">
    <property type="entry name" value="Glyoxalase/Bleomycin resistance protein/Dihydroxybiphenyl dioxygenase"/>
    <property type="match status" value="1"/>
</dbReference>
<protein>
    <recommendedName>
        <fullName evidence="1">VOC domain-containing protein</fullName>
    </recommendedName>
</protein>
<dbReference type="Gene3D" id="3.10.180.10">
    <property type="entry name" value="2,3-Dihydroxybiphenyl 1,2-Dioxygenase, domain 1"/>
    <property type="match status" value="1"/>
</dbReference>
<name>A0A328U2B1_9BACL</name>
<keyword evidence="3" id="KW-1185">Reference proteome</keyword>
<evidence type="ECO:0000313" key="3">
    <source>
        <dbReference type="Proteomes" id="UP000249260"/>
    </source>
</evidence>
<dbReference type="PROSITE" id="PS51819">
    <property type="entry name" value="VOC"/>
    <property type="match status" value="1"/>
</dbReference>
<organism evidence="2 3">
    <name type="scientific">Paenibacillus montanisoli</name>
    <dbReference type="NCBI Taxonomy" id="2081970"/>
    <lineage>
        <taxon>Bacteria</taxon>
        <taxon>Bacillati</taxon>
        <taxon>Bacillota</taxon>
        <taxon>Bacilli</taxon>
        <taxon>Bacillales</taxon>
        <taxon>Paenibacillaceae</taxon>
        <taxon>Paenibacillus</taxon>
    </lineage>
</organism>
<comment type="caution">
    <text evidence="2">The sequence shown here is derived from an EMBL/GenBank/DDBJ whole genome shotgun (WGS) entry which is preliminary data.</text>
</comment>
<dbReference type="InterPro" id="IPR029068">
    <property type="entry name" value="Glyas_Bleomycin-R_OHBP_Dase"/>
</dbReference>
<dbReference type="CDD" id="cd06587">
    <property type="entry name" value="VOC"/>
    <property type="match status" value="1"/>
</dbReference>
<sequence>MTDGALVCFVCLDDKDKEKEQPAMAIQVKSTYLTIPVSDFERSAQWYGEHLGFRVVKRDPFYCELVNESGIRILFQQNEHRLHSHFVYPDGALQSSYGFMVEDAEAAYSYFMERNVEVGPFFDYQGKSFSFYDPDGNFIEVWSVQQ</sequence>
<dbReference type="InterPro" id="IPR004360">
    <property type="entry name" value="Glyas_Fos-R_dOase_dom"/>
</dbReference>
<dbReference type="EMBL" id="QLUW01000003">
    <property type="protein sequence ID" value="RAP75581.1"/>
    <property type="molecule type" value="Genomic_DNA"/>
</dbReference>
<gene>
    <name evidence="2" type="ORF">DL346_16980</name>
</gene>
<dbReference type="Pfam" id="PF00903">
    <property type="entry name" value="Glyoxalase"/>
    <property type="match status" value="1"/>
</dbReference>
<dbReference type="InterPro" id="IPR037523">
    <property type="entry name" value="VOC_core"/>
</dbReference>
<evidence type="ECO:0000259" key="1">
    <source>
        <dbReference type="PROSITE" id="PS51819"/>
    </source>
</evidence>
<dbReference type="OrthoDB" id="291991at2"/>
<reference evidence="2 3" key="1">
    <citation type="submission" date="2018-06" db="EMBL/GenBank/DDBJ databases">
        <title>Paenibacillus montanisoli sp. nov., isolated from mountain area soil.</title>
        <authorList>
            <person name="Wu M."/>
        </authorList>
    </citation>
    <scope>NUCLEOTIDE SEQUENCE [LARGE SCALE GENOMIC DNA]</scope>
    <source>
        <strain evidence="2 3">RA17</strain>
    </source>
</reference>